<reference evidence="2 3" key="1">
    <citation type="journal article" date="2017" name="Genome Announc.">
        <title>Draft Genome Sequence of Agrobacterium tumefaciens Biovar 1 Strain 186, Isolated from Walnut.</title>
        <authorList>
            <person name="Poret-Peterson A.T."/>
            <person name="Bhatnagar S."/>
            <person name="McClean A.E."/>
            <person name="Kluepfel D.A."/>
        </authorList>
    </citation>
    <scope>NUCLEOTIDE SEQUENCE [LARGE SCALE GENOMIC DNA]</scope>
    <source>
        <strain evidence="2 3">186</strain>
    </source>
</reference>
<dbReference type="Proteomes" id="UP001265315">
    <property type="component" value="Unassembled WGS sequence"/>
</dbReference>
<reference evidence="1" key="3">
    <citation type="submission" date="2023-07" db="EMBL/GenBank/DDBJ databases">
        <title>Sorghum-associated microbial communities from plants grown in Nebraska, USA.</title>
        <authorList>
            <person name="Schachtman D."/>
        </authorList>
    </citation>
    <scope>NUCLEOTIDE SEQUENCE</scope>
    <source>
        <strain evidence="1">1457</strain>
    </source>
</reference>
<evidence type="ECO:0000313" key="1">
    <source>
        <dbReference type="EMBL" id="MDR6702326.1"/>
    </source>
</evidence>
<dbReference type="EMBL" id="JAVDSW010000001">
    <property type="protein sequence ID" value="MDR6702326.1"/>
    <property type="molecule type" value="Genomic_DNA"/>
</dbReference>
<evidence type="ECO:0000313" key="4">
    <source>
        <dbReference type="Proteomes" id="UP001265315"/>
    </source>
</evidence>
<dbReference type="AlphaFoldDB" id="A0AAP5DBV9"/>
<dbReference type="EMBL" id="CP042274">
    <property type="protein sequence ID" value="QHW11968.1"/>
    <property type="molecule type" value="Genomic_DNA"/>
</dbReference>
<proteinExistence type="predicted"/>
<accession>A0AAP5DBV9</accession>
<evidence type="ECO:0000313" key="2">
    <source>
        <dbReference type="EMBL" id="QHW11968.1"/>
    </source>
</evidence>
<name>A0AAP5DBV9_AGRTU</name>
<gene>
    <name evidence="2" type="ORF">CG010_27880</name>
    <name evidence="1" type="ORF">J2W61_002154</name>
</gene>
<protein>
    <submittedName>
        <fullName evidence="1">Uncharacterized protein</fullName>
    </submittedName>
</protein>
<organism evidence="1 4">
    <name type="scientific">Agrobacterium tumefaciens</name>
    <dbReference type="NCBI Taxonomy" id="358"/>
    <lineage>
        <taxon>Bacteria</taxon>
        <taxon>Pseudomonadati</taxon>
        <taxon>Pseudomonadota</taxon>
        <taxon>Alphaproteobacteria</taxon>
        <taxon>Hyphomicrobiales</taxon>
        <taxon>Rhizobiaceae</taxon>
        <taxon>Rhizobium/Agrobacterium group</taxon>
        <taxon>Agrobacterium</taxon>
        <taxon>Agrobacterium tumefaciens complex</taxon>
    </lineage>
</organism>
<sequence>MVIIPFYGDKTKRKALTQAGNGSMASLSRGDLAGRLAATLNKWLKRPGARNRSAFAAGFFVLKVIT</sequence>
<evidence type="ECO:0000313" key="3">
    <source>
        <dbReference type="Proteomes" id="UP000222296"/>
    </source>
</evidence>
<dbReference type="Proteomes" id="UP000222296">
    <property type="component" value="Chromosome Circular"/>
</dbReference>
<reference evidence="2" key="2">
    <citation type="submission" date="2019-07" db="EMBL/GenBank/DDBJ databases">
        <authorList>
            <person name="Poret-Peterson A.T."/>
            <person name="Bhatnagar S."/>
            <person name="Chen L."/>
            <person name="McClean A.E."/>
            <person name="Kluepfel D.A."/>
        </authorList>
    </citation>
    <scope>NUCLEOTIDE SEQUENCE</scope>
    <source>
        <strain evidence="2">186</strain>
    </source>
</reference>